<organism evidence="6">
    <name type="scientific">Flexilinea flocculi</name>
    <dbReference type="NCBI Taxonomy" id="1678840"/>
    <lineage>
        <taxon>Bacteria</taxon>
        <taxon>Bacillati</taxon>
        <taxon>Chloroflexota</taxon>
        <taxon>Anaerolineae</taxon>
        <taxon>Anaerolineales</taxon>
        <taxon>Anaerolineaceae</taxon>
        <taxon>Flexilinea</taxon>
    </lineage>
</organism>
<dbReference type="InterPro" id="IPR002677">
    <property type="entry name" value="Ribosomal_bL32"/>
</dbReference>
<evidence type="ECO:0000313" key="6">
    <source>
        <dbReference type="EMBL" id="GAP40689.1"/>
    </source>
</evidence>
<gene>
    <name evidence="5" type="primary">rpmF</name>
    <name evidence="6" type="ORF">ATC1_13668</name>
</gene>
<dbReference type="AlphaFoldDB" id="A0A0S7BT95"/>
<dbReference type="SUPFAM" id="SSF57829">
    <property type="entry name" value="Zn-binding ribosomal proteins"/>
    <property type="match status" value="1"/>
</dbReference>
<sequence length="66" mass="7472">MTPLPKRKVSSARRDRRRANDFLTPNNLTACSNCGEMCLPHTVCPSCGYYKGREVINVTKKEAKKE</sequence>
<evidence type="ECO:0000256" key="3">
    <source>
        <dbReference type="ARBA" id="ARBA00023274"/>
    </source>
</evidence>
<keyword evidence="3 5" id="KW-0687">Ribonucleoprotein</keyword>
<evidence type="ECO:0000256" key="1">
    <source>
        <dbReference type="ARBA" id="ARBA00008560"/>
    </source>
</evidence>
<comment type="similarity">
    <text evidence="1 5">Belongs to the bacterial ribosomal protein bL32 family.</text>
</comment>
<dbReference type="PANTHER" id="PTHR35534">
    <property type="entry name" value="50S RIBOSOMAL PROTEIN L32"/>
    <property type="match status" value="1"/>
</dbReference>
<dbReference type="InterPro" id="IPR044957">
    <property type="entry name" value="Ribosomal_bL32_bact"/>
</dbReference>
<protein>
    <recommendedName>
        <fullName evidence="4 5">Large ribosomal subunit protein bL32</fullName>
    </recommendedName>
</protein>
<accession>A0A0S7BT95</accession>
<dbReference type="EMBL" id="DF968181">
    <property type="protein sequence ID" value="GAP40689.1"/>
    <property type="molecule type" value="Genomic_DNA"/>
</dbReference>
<dbReference type="PATRIC" id="fig|1678840.3.peg.2011"/>
<dbReference type="STRING" id="1678840.ATC1_13668"/>
<dbReference type="HAMAP" id="MF_00340">
    <property type="entry name" value="Ribosomal_bL32"/>
    <property type="match status" value="1"/>
</dbReference>
<proteinExistence type="inferred from homology"/>
<dbReference type="OrthoDB" id="9812874at2"/>
<evidence type="ECO:0000256" key="5">
    <source>
        <dbReference type="HAMAP-Rule" id="MF_00340"/>
    </source>
</evidence>
<keyword evidence="7" id="KW-1185">Reference proteome</keyword>
<evidence type="ECO:0000313" key="7">
    <source>
        <dbReference type="Proteomes" id="UP000053370"/>
    </source>
</evidence>
<dbReference type="PANTHER" id="PTHR35534:SF1">
    <property type="entry name" value="LARGE RIBOSOMAL SUBUNIT PROTEIN BL32"/>
    <property type="match status" value="1"/>
</dbReference>
<evidence type="ECO:0000256" key="2">
    <source>
        <dbReference type="ARBA" id="ARBA00022980"/>
    </source>
</evidence>
<dbReference type="Proteomes" id="UP000053370">
    <property type="component" value="Unassembled WGS sequence"/>
</dbReference>
<dbReference type="Gene3D" id="1.20.5.640">
    <property type="entry name" value="Single helix bin"/>
    <property type="match status" value="1"/>
</dbReference>
<dbReference type="Pfam" id="PF01783">
    <property type="entry name" value="Ribosomal_L32p"/>
    <property type="match status" value="1"/>
</dbReference>
<evidence type="ECO:0000256" key="4">
    <source>
        <dbReference type="ARBA" id="ARBA00035178"/>
    </source>
</evidence>
<reference evidence="6" key="1">
    <citation type="journal article" date="2015" name="Genome Announc.">
        <title>Draft Genome Sequence of Anaerolineae Strain TC1, a Novel Isolate from a Methanogenic Wastewater Treatment System.</title>
        <authorList>
            <person name="Matsuura N."/>
            <person name="Tourlousse D.M."/>
            <person name="Sun L."/>
            <person name="Toyonaga M."/>
            <person name="Kuroda K."/>
            <person name="Ohashi A."/>
            <person name="Cruz R."/>
            <person name="Yamaguchi T."/>
            <person name="Sekiguchi Y."/>
        </authorList>
    </citation>
    <scope>NUCLEOTIDE SEQUENCE [LARGE SCALE GENOMIC DNA]</scope>
    <source>
        <strain evidence="6">TC1</strain>
    </source>
</reference>
<name>A0A0S7BT95_9CHLR</name>
<dbReference type="NCBIfam" id="TIGR01031">
    <property type="entry name" value="rpmF_bact"/>
    <property type="match status" value="1"/>
</dbReference>
<keyword evidence="2 5" id="KW-0689">Ribosomal protein</keyword>
<dbReference type="RefSeq" id="WP_062280378.1">
    <property type="nucleotide sequence ID" value="NZ_DF968181.1"/>
</dbReference>
<dbReference type="GO" id="GO:0015934">
    <property type="term" value="C:large ribosomal subunit"/>
    <property type="evidence" value="ECO:0007669"/>
    <property type="project" value="InterPro"/>
</dbReference>
<dbReference type="GO" id="GO:0006412">
    <property type="term" value="P:translation"/>
    <property type="evidence" value="ECO:0007669"/>
    <property type="project" value="UniProtKB-UniRule"/>
</dbReference>
<dbReference type="GO" id="GO:0003735">
    <property type="term" value="F:structural constituent of ribosome"/>
    <property type="evidence" value="ECO:0007669"/>
    <property type="project" value="InterPro"/>
</dbReference>
<dbReference type="InterPro" id="IPR011332">
    <property type="entry name" value="Ribosomal_zn-bd"/>
</dbReference>